<dbReference type="Proteomes" id="UP000028607">
    <property type="component" value="Unassembled WGS sequence"/>
</dbReference>
<dbReference type="AlphaFoldDB" id="A0A085TUL2"/>
<reference evidence="1 2" key="2">
    <citation type="journal article" date="2015" name="Antonie Van Leeuwenhoek">
        <title>Thioclava indica sp. nov., isolated from surface seawater of the Indian Ocean.</title>
        <authorList>
            <person name="Liu Y."/>
            <person name="Lai Q."/>
            <person name="Du J."/>
            <person name="Xu H."/>
            <person name="Jiang L."/>
            <person name="Shao Z."/>
        </authorList>
    </citation>
    <scope>NUCLEOTIDE SEQUENCE [LARGE SCALE GENOMIC DNA]</scope>
    <source>
        <strain evidence="1 2">13D2W-2</strain>
    </source>
</reference>
<dbReference type="STRING" id="1317124.DW2_12690"/>
<keyword evidence="2" id="KW-1185">Reference proteome</keyword>
<sequence length="271" mass="30622">MKDINRPAILQKRLSFAPWTDPRTRRLPGVIPVGYADWFEVDDAYGAQMALRDELIAEQPELVLGLSEGARSAAAELFDLVLDLLPPLGFAVEPEAVRRPDGVRVAFDPSDPLRMLGRLVQCDLCLMQSDPEGQGHGEHVLTGGVLCFPSGWRLPEKFMRPMMRIHAPIEIYSEDLAKRVQRLMDGVQEGRGLMRGTAAHSQAHLHDPRSEYEFDHAPEDAPFIRVERQCLFRLPRTRAVVFSIHTQIVRLENLTPEQAQALEDHPIRRAD</sequence>
<protein>
    <recommendedName>
        <fullName evidence="3">DUF3445 domain-containing protein</fullName>
    </recommendedName>
</protein>
<dbReference type="PATRIC" id="fig|1317124.6.peg.2567"/>
<proteinExistence type="predicted"/>
<dbReference type="EMBL" id="AQRC01000010">
    <property type="protein sequence ID" value="KFE34409.1"/>
    <property type="molecule type" value="Genomic_DNA"/>
</dbReference>
<dbReference type="InterPro" id="IPR021848">
    <property type="entry name" value="HODM_asu-like"/>
</dbReference>
<name>A0A085TUL2_9RHOB</name>
<dbReference type="RefSeq" id="WP_038147144.1">
    <property type="nucleotide sequence ID" value="NZ_AQRC01000010.1"/>
</dbReference>
<evidence type="ECO:0008006" key="3">
    <source>
        <dbReference type="Google" id="ProtNLM"/>
    </source>
</evidence>
<evidence type="ECO:0000313" key="2">
    <source>
        <dbReference type="Proteomes" id="UP000028607"/>
    </source>
</evidence>
<evidence type="ECO:0000313" key="1">
    <source>
        <dbReference type="EMBL" id="KFE34409.1"/>
    </source>
</evidence>
<dbReference type="eggNOG" id="ENOG502Z7ZS">
    <property type="taxonomic scope" value="Bacteria"/>
</dbReference>
<organism evidence="1 2">
    <name type="scientific">Thioclava atlantica</name>
    <dbReference type="NCBI Taxonomy" id="1317124"/>
    <lineage>
        <taxon>Bacteria</taxon>
        <taxon>Pseudomonadati</taxon>
        <taxon>Pseudomonadota</taxon>
        <taxon>Alphaproteobacteria</taxon>
        <taxon>Rhodobacterales</taxon>
        <taxon>Paracoccaceae</taxon>
        <taxon>Thioclava</taxon>
    </lineage>
</organism>
<comment type="caution">
    <text evidence="1">The sequence shown here is derived from an EMBL/GenBank/DDBJ whole genome shotgun (WGS) entry which is preliminary data.</text>
</comment>
<dbReference type="Pfam" id="PF11927">
    <property type="entry name" value="HODM_asu-like"/>
    <property type="match status" value="1"/>
</dbReference>
<dbReference type="OrthoDB" id="5242510at2"/>
<gene>
    <name evidence="1" type="ORF">DW2_12690</name>
</gene>
<accession>A0A085TUL2</accession>
<reference evidence="2" key="1">
    <citation type="submission" date="2013-04" db="EMBL/GenBank/DDBJ databases">
        <title>Thioclava sp. 13D2W-2 Genome Sequencing.</title>
        <authorList>
            <person name="Lai Q."/>
            <person name="Li G."/>
            <person name="Shao Z."/>
        </authorList>
    </citation>
    <scope>NUCLEOTIDE SEQUENCE [LARGE SCALE GENOMIC DNA]</scope>
    <source>
        <strain evidence="2">13D2W-2</strain>
    </source>
</reference>